<dbReference type="AlphaFoldDB" id="A0AAV4MC30"/>
<protein>
    <recommendedName>
        <fullName evidence="2">t-SNARE coiled-coil homology domain-containing protein</fullName>
    </recommendedName>
</protein>
<dbReference type="EMBL" id="BPLR01019584">
    <property type="protein sequence ID" value="GIX69425.1"/>
    <property type="molecule type" value="Genomic_DNA"/>
</dbReference>
<dbReference type="Proteomes" id="UP001054945">
    <property type="component" value="Unassembled WGS sequence"/>
</dbReference>
<dbReference type="PROSITE" id="PS50192">
    <property type="entry name" value="T_SNARE"/>
    <property type="match status" value="1"/>
</dbReference>
<keyword evidence="4" id="KW-1185">Reference proteome</keyword>
<feature type="compositionally biased region" description="Basic and acidic residues" evidence="1">
    <location>
        <begin position="1"/>
        <end position="17"/>
    </location>
</feature>
<comment type="caution">
    <text evidence="3">The sequence shown here is derived from an EMBL/GenBank/DDBJ whole genome shotgun (WGS) entry which is preliminary data.</text>
</comment>
<feature type="compositionally biased region" description="Polar residues" evidence="1">
    <location>
        <begin position="18"/>
        <end position="28"/>
    </location>
</feature>
<feature type="region of interest" description="Disordered" evidence="1">
    <location>
        <begin position="85"/>
        <end position="124"/>
    </location>
</feature>
<evidence type="ECO:0000259" key="2">
    <source>
        <dbReference type="PROSITE" id="PS50192"/>
    </source>
</evidence>
<evidence type="ECO:0000256" key="1">
    <source>
        <dbReference type="SAM" id="MobiDB-lite"/>
    </source>
</evidence>
<evidence type="ECO:0000313" key="4">
    <source>
        <dbReference type="Proteomes" id="UP001054945"/>
    </source>
</evidence>
<reference evidence="3 4" key="1">
    <citation type="submission" date="2021-06" db="EMBL/GenBank/DDBJ databases">
        <title>Caerostris extrusa draft genome.</title>
        <authorList>
            <person name="Kono N."/>
            <person name="Arakawa K."/>
        </authorList>
    </citation>
    <scope>NUCLEOTIDE SEQUENCE [LARGE SCALE GENOMIC DNA]</scope>
</reference>
<evidence type="ECO:0000313" key="3">
    <source>
        <dbReference type="EMBL" id="GIX69425.1"/>
    </source>
</evidence>
<name>A0AAV4MC30_CAEEX</name>
<sequence length="124" mass="13369">MSHSVLIEKESDIDKQLSFDSTDNNIPTNHLSKIESTVVDTGAVTPKEQGNAINRIDSSVDNIAVNVEPTHSELIRHSAAVERTTKMSGCASGDTSEPGCRNPRLLSAESRSRVGVLQEPREVG</sequence>
<feature type="region of interest" description="Disordered" evidence="1">
    <location>
        <begin position="1"/>
        <end position="28"/>
    </location>
</feature>
<dbReference type="InterPro" id="IPR000727">
    <property type="entry name" value="T_SNARE_dom"/>
</dbReference>
<feature type="domain" description="T-SNARE coiled-coil homology" evidence="2">
    <location>
        <begin position="47"/>
        <end position="77"/>
    </location>
</feature>
<accession>A0AAV4MC30</accession>
<organism evidence="3 4">
    <name type="scientific">Caerostris extrusa</name>
    <name type="common">Bark spider</name>
    <name type="synonym">Caerostris bankana</name>
    <dbReference type="NCBI Taxonomy" id="172846"/>
    <lineage>
        <taxon>Eukaryota</taxon>
        <taxon>Metazoa</taxon>
        <taxon>Ecdysozoa</taxon>
        <taxon>Arthropoda</taxon>
        <taxon>Chelicerata</taxon>
        <taxon>Arachnida</taxon>
        <taxon>Araneae</taxon>
        <taxon>Araneomorphae</taxon>
        <taxon>Entelegynae</taxon>
        <taxon>Araneoidea</taxon>
        <taxon>Araneidae</taxon>
        <taxon>Caerostris</taxon>
    </lineage>
</organism>
<proteinExistence type="predicted"/>
<gene>
    <name evidence="3" type="ORF">CEXT_313071</name>
</gene>